<reference evidence="2 3" key="1">
    <citation type="submission" date="2020-12" db="EMBL/GenBank/DDBJ databases">
        <title>Complete genome sequence of lactococcus lactis subsp. cremoris strain EPSC and strain G3-2.</title>
        <authorList>
            <person name="Kita K."/>
            <person name="Ishikawa S."/>
        </authorList>
    </citation>
    <scope>NUCLEOTIDE SEQUENCE [LARGE SCALE GENOMIC DNA]</scope>
    <source>
        <strain evidence="2 3">EPSC</strain>
    </source>
</reference>
<dbReference type="Proteomes" id="UP000595253">
    <property type="component" value="Chromosome"/>
</dbReference>
<evidence type="ECO:0000256" key="1">
    <source>
        <dbReference type="SAM" id="Phobius"/>
    </source>
</evidence>
<feature type="transmembrane region" description="Helical" evidence="1">
    <location>
        <begin position="12"/>
        <end position="31"/>
    </location>
</feature>
<feature type="transmembrane region" description="Helical" evidence="1">
    <location>
        <begin position="37"/>
        <end position="54"/>
    </location>
</feature>
<keyword evidence="1" id="KW-0812">Transmembrane</keyword>
<proteinExistence type="predicted"/>
<gene>
    <name evidence="2" type="ORF">LLC_23940</name>
</gene>
<protein>
    <submittedName>
        <fullName evidence="2">Uncharacterized protein</fullName>
    </submittedName>
</protein>
<keyword evidence="1" id="KW-1133">Transmembrane helix</keyword>
<name>A0AAD1K4Q6_LACLC</name>
<dbReference type="EMBL" id="AP024222">
    <property type="protein sequence ID" value="BCO07154.1"/>
    <property type="molecule type" value="Genomic_DNA"/>
</dbReference>
<evidence type="ECO:0000313" key="3">
    <source>
        <dbReference type="Proteomes" id="UP000595253"/>
    </source>
</evidence>
<evidence type="ECO:0000313" key="2">
    <source>
        <dbReference type="EMBL" id="BCO07154.1"/>
    </source>
</evidence>
<sequence>MLWYKYFKSKIPQIGVFLLMSAIYIVTFWLWHLPMMAFFNSTLFALIIFVIYLISSYFRWKAMREAVERVMKDNQALQKNWTNKILPNGRWKILLESGRIR</sequence>
<dbReference type="AlphaFoldDB" id="A0AAD1K4Q6"/>
<accession>A0AAD1K4Q6</accession>
<keyword evidence="1" id="KW-0472">Membrane</keyword>
<organism evidence="2 3">
    <name type="scientific">Lactococcus lactis subsp. cremoris</name>
    <name type="common">Streptococcus cremoris</name>
    <dbReference type="NCBI Taxonomy" id="1359"/>
    <lineage>
        <taxon>Bacteria</taxon>
        <taxon>Bacillati</taxon>
        <taxon>Bacillota</taxon>
        <taxon>Bacilli</taxon>
        <taxon>Lactobacillales</taxon>
        <taxon>Streptococcaceae</taxon>
        <taxon>Lactococcus</taxon>
    </lineage>
</organism>